<feature type="compositionally biased region" description="Polar residues" evidence="1">
    <location>
        <begin position="193"/>
        <end position="205"/>
    </location>
</feature>
<feature type="compositionally biased region" description="Basic and acidic residues" evidence="1">
    <location>
        <begin position="273"/>
        <end position="284"/>
    </location>
</feature>
<evidence type="ECO:0000313" key="2">
    <source>
        <dbReference type="EMBL" id="KAK7090765.1"/>
    </source>
</evidence>
<reference evidence="2 3" key="1">
    <citation type="submission" date="2024-02" db="EMBL/GenBank/DDBJ databases">
        <title>Chromosome-scale genome assembly of the rough periwinkle Littorina saxatilis.</title>
        <authorList>
            <person name="De Jode A."/>
            <person name="Faria R."/>
            <person name="Formenti G."/>
            <person name="Sims Y."/>
            <person name="Smith T.P."/>
            <person name="Tracey A."/>
            <person name="Wood J.M.D."/>
            <person name="Zagrodzka Z.B."/>
            <person name="Johannesson K."/>
            <person name="Butlin R.K."/>
            <person name="Leder E.H."/>
        </authorList>
    </citation>
    <scope>NUCLEOTIDE SEQUENCE [LARGE SCALE GENOMIC DNA]</scope>
    <source>
        <strain evidence="2">Snail1</strain>
        <tissue evidence="2">Muscle</tissue>
    </source>
</reference>
<dbReference type="EMBL" id="JBAMIC010000024">
    <property type="protein sequence ID" value="KAK7090765.1"/>
    <property type="molecule type" value="Genomic_DNA"/>
</dbReference>
<name>A0AAN9APL9_9CAEN</name>
<organism evidence="2 3">
    <name type="scientific">Littorina saxatilis</name>
    <dbReference type="NCBI Taxonomy" id="31220"/>
    <lineage>
        <taxon>Eukaryota</taxon>
        <taxon>Metazoa</taxon>
        <taxon>Spiralia</taxon>
        <taxon>Lophotrochozoa</taxon>
        <taxon>Mollusca</taxon>
        <taxon>Gastropoda</taxon>
        <taxon>Caenogastropoda</taxon>
        <taxon>Littorinimorpha</taxon>
        <taxon>Littorinoidea</taxon>
        <taxon>Littorinidae</taxon>
        <taxon>Littorina</taxon>
    </lineage>
</organism>
<protein>
    <submittedName>
        <fullName evidence="2">Uncharacterized protein</fullName>
    </submittedName>
</protein>
<dbReference type="Proteomes" id="UP001374579">
    <property type="component" value="Unassembled WGS sequence"/>
</dbReference>
<keyword evidence="3" id="KW-1185">Reference proteome</keyword>
<proteinExistence type="predicted"/>
<dbReference type="AlphaFoldDB" id="A0AAN9APL9"/>
<feature type="compositionally biased region" description="Low complexity" evidence="1">
    <location>
        <begin position="157"/>
        <end position="185"/>
    </location>
</feature>
<feature type="region of interest" description="Disordered" evidence="1">
    <location>
        <begin position="100"/>
        <end position="284"/>
    </location>
</feature>
<evidence type="ECO:0000256" key="1">
    <source>
        <dbReference type="SAM" id="MobiDB-lite"/>
    </source>
</evidence>
<feature type="compositionally biased region" description="Polar residues" evidence="1">
    <location>
        <begin position="258"/>
        <end position="272"/>
    </location>
</feature>
<feature type="compositionally biased region" description="Acidic residues" evidence="1">
    <location>
        <begin position="120"/>
        <end position="134"/>
    </location>
</feature>
<evidence type="ECO:0000313" key="3">
    <source>
        <dbReference type="Proteomes" id="UP001374579"/>
    </source>
</evidence>
<feature type="region of interest" description="Disordered" evidence="1">
    <location>
        <begin position="27"/>
        <end position="66"/>
    </location>
</feature>
<feature type="compositionally biased region" description="Polar residues" evidence="1">
    <location>
        <begin position="102"/>
        <end position="111"/>
    </location>
</feature>
<sequence>MAHTVVPNFPENVGLIPRHVRVWCRNRRRRTDQNNQAPPREHGEPEVPEDSVAPRQPNRRRRSSQLVSVLRATGDGSGMDEAFYSSQVNALFDLDLYDSPGAESTSTSSGAVENRIDAELPPDESEEEYDDNDVEERSVKDGNSLGGADSVFMKVHSAPSIPASSSSLPQPSPVGSKLSVSGSVSRNVKSDGRTGSITSDITNKSLKSKAESIAGGSGGETPGSHRSESSTRMTTGAAENGAVARLASATTVSSTVAESPQTPVERTPSGHSAKQESAKKGKKS</sequence>
<comment type="caution">
    <text evidence="2">The sequence shown here is derived from an EMBL/GenBank/DDBJ whole genome shotgun (WGS) entry which is preliminary data.</text>
</comment>
<accession>A0AAN9APL9</accession>
<gene>
    <name evidence="2" type="ORF">V1264_010522</name>
</gene>
<feature type="compositionally biased region" description="Low complexity" evidence="1">
    <location>
        <begin position="242"/>
        <end position="257"/>
    </location>
</feature>